<evidence type="ECO:0000313" key="6">
    <source>
        <dbReference type="EMBL" id="QMU96508.1"/>
    </source>
</evidence>
<gene>
    <name evidence="6" type="ORF">FVO59_04255</name>
</gene>
<evidence type="ECO:0000313" key="7">
    <source>
        <dbReference type="Proteomes" id="UP000515708"/>
    </source>
</evidence>
<dbReference type="InterPro" id="IPR000917">
    <property type="entry name" value="Sulfatase_N"/>
</dbReference>
<dbReference type="EMBL" id="CP043732">
    <property type="protein sequence ID" value="QMU96508.1"/>
    <property type="molecule type" value="Genomic_DNA"/>
</dbReference>
<evidence type="ECO:0000256" key="2">
    <source>
        <dbReference type="ARBA" id="ARBA00022723"/>
    </source>
</evidence>
<protein>
    <submittedName>
        <fullName evidence="6">Sulfatase-like hydrolase/transferase</fullName>
    </submittedName>
</protein>
<dbReference type="PROSITE" id="PS00523">
    <property type="entry name" value="SULFATASE_1"/>
    <property type="match status" value="1"/>
</dbReference>
<sequence length="440" mass="47866">MSSPNIVIIYADDLGYGDVGCFGSVDVRTPHLDRLAARGIRMTDWYSNSPVCSPSRAALLTGRHPVNAGVQEILGGKRGTPGLPEQPTIASRLQAAGYRTGIFGKWHLGAGDGFRPRDRGFEHHFGFLAGCVDYYSHIFYWGQGVNPVHDLWDDDREVYDNGRYLTEVIAERAERFIVESAGEPFLCFVPFNAPHYPMHAPREYVDRFPGLPEDRRIMAAMISAMDDGIGRILDTLERQGIADDTIVFFSSDNGPSTESRNWLNGEEIDYQGGSTGGLRGNKGSLFEGGIRVPAIISWPSTLPQGAEWSEPAAMMDLLPTLLDAAGVPSPGAIDGRSVLDALRDAGSMAPSADRTLFWEYGPQLAARRGRFKLTTSAREHLGGPFELGSSILVDLEADPAESTDISAEHPEVAASLQAELSAWARGFGWDPTPWVPATAD</sequence>
<dbReference type="AlphaFoldDB" id="A0A7D8AKP0"/>
<name>A0A7D8AKP0_9MICO</name>
<dbReference type="GO" id="GO:0016740">
    <property type="term" value="F:transferase activity"/>
    <property type="evidence" value="ECO:0007669"/>
    <property type="project" value="UniProtKB-KW"/>
</dbReference>
<dbReference type="InterPro" id="IPR017850">
    <property type="entry name" value="Alkaline_phosphatase_core_sf"/>
</dbReference>
<dbReference type="InterPro" id="IPR024607">
    <property type="entry name" value="Sulfatase_CS"/>
</dbReference>
<dbReference type="Gene3D" id="3.40.720.10">
    <property type="entry name" value="Alkaline Phosphatase, subunit A"/>
    <property type="match status" value="1"/>
</dbReference>
<dbReference type="Proteomes" id="UP000515708">
    <property type="component" value="Chromosome"/>
</dbReference>
<dbReference type="InterPro" id="IPR050738">
    <property type="entry name" value="Sulfatase"/>
</dbReference>
<accession>A0A7D8AKP0</accession>
<proteinExistence type="inferred from homology"/>
<organism evidence="6 7">
    <name type="scientific">Microbacterium esteraromaticum</name>
    <dbReference type="NCBI Taxonomy" id="57043"/>
    <lineage>
        <taxon>Bacteria</taxon>
        <taxon>Bacillati</taxon>
        <taxon>Actinomycetota</taxon>
        <taxon>Actinomycetes</taxon>
        <taxon>Micrococcales</taxon>
        <taxon>Microbacteriaceae</taxon>
        <taxon>Microbacterium</taxon>
    </lineage>
</organism>
<evidence type="ECO:0000259" key="5">
    <source>
        <dbReference type="Pfam" id="PF00884"/>
    </source>
</evidence>
<dbReference type="SUPFAM" id="SSF53649">
    <property type="entry name" value="Alkaline phosphatase-like"/>
    <property type="match status" value="1"/>
</dbReference>
<keyword evidence="2" id="KW-0479">Metal-binding</keyword>
<keyword evidence="4" id="KW-0106">Calcium</keyword>
<keyword evidence="3 6" id="KW-0378">Hydrolase</keyword>
<dbReference type="PANTHER" id="PTHR42693:SF53">
    <property type="entry name" value="ENDO-4-O-SULFATASE"/>
    <property type="match status" value="1"/>
</dbReference>
<reference evidence="6 7" key="1">
    <citation type="journal article" date="2020" name="Front. Microbiol.">
        <title>Design of Bacterial Strain-Specific qPCR Assays Using NGS Data and Publicly Available Resources and Its Application to Track Biocontrol Strains.</title>
        <authorList>
            <person name="Hernandez I."/>
            <person name="Sant C."/>
            <person name="Martinez R."/>
            <person name="Fernandez C."/>
        </authorList>
    </citation>
    <scope>NUCLEOTIDE SEQUENCE [LARGE SCALE GENOMIC DNA]</scope>
    <source>
        <strain evidence="6 7">B24</strain>
    </source>
</reference>
<evidence type="ECO:0000256" key="1">
    <source>
        <dbReference type="ARBA" id="ARBA00008779"/>
    </source>
</evidence>
<comment type="similarity">
    <text evidence="1">Belongs to the sulfatase family.</text>
</comment>
<feature type="domain" description="Sulfatase N-terminal" evidence="5">
    <location>
        <begin position="4"/>
        <end position="327"/>
    </location>
</feature>
<dbReference type="GO" id="GO:0046872">
    <property type="term" value="F:metal ion binding"/>
    <property type="evidence" value="ECO:0007669"/>
    <property type="project" value="UniProtKB-KW"/>
</dbReference>
<dbReference type="GO" id="GO:0004065">
    <property type="term" value="F:arylsulfatase activity"/>
    <property type="evidence" value="ECO:0007669"/>
    <property type="project" value="TreeGrafter"/>
</dbReference>
<dbReference type="Pfam" id="PF00884">
    <property type="entry name" value="Sulfatase"/>
    <property type="match status" value="1"/>
</dbReference>
<keyword evidence="6" id="KW-0808">Transferase</keyword>
<dbReference type="PANTHER" id="PTHR42693">
    <property type="entry name" value="ARYLSULFATASE FAMILY MEMBER"/>
    <property type="match status" value="1"/>
</dbReference>
<dbReference type="Gene3D" id="3.30.1120.10">
    <property type="match status" value="1"/>
</dbReference>
<dbReference type="RefSeq" id="WP_182254985.1">
    <property type="nucleotide sequence ID" value="NZ_CP043732.1"/>
</dbReference>
<evidence type="ECO:0000256" key="4">
    <source>
        <dbReference type="ARBA" id="ARBA00022837"/>
    </source>
</evidence>
<evidence type="ECO:0000256" key="3">
    <source>
        <dbReference type="ARBA" id="ARBA00022801"/>
    </source>
</evidence>